<feature type="transmembrane region" description="Helical" evidence="1">
    <location>
        <begin position="66"/>
        <end position="88"/>
    </location>
</feature>
<protein>
    <recommendedName>
        <fullName evidence="2">DUF1648 domain-containing protein</fullName>
    </recommendedName>
</protein>
<dbReference type="EMBL" id="CADCTZ010000245">
    <property type="protein sequence ID" value="CAA9324494.1"/>
    <property type="molecule type" value="Genomic_DNA"/>
</dbReference>
<dbReference type="AlphaFoldDB" id="A0A6J4L6X9"/>
<dbReference type="Pfam" id="PF07853">
    <property type="entry name" value="DUF1648"/>
    <property type="match status" value="1"/>
</dbReference>
<accession>A0A6J4L6X9</accession>
<keyword evidence="1" id="KW-0472">Membrane</keyword>
<feature type="transmembrane region" description="Helical" evidence="1">
    <location>
        <begin position="147"/>
        <end position="164"/>
    </location>
</feature>
<proteinExistence type="predicted"/>
<evidence type="ECO:0000259" key="2">
    <source>
        <dbReference type="Pfam" id="PF07853"/>
    </source>
</evidence>
<evidence type="ECO:0000256" key="1">
    <source>
        <dbReference type="SAM" id="Phobius"/>
    </source>
</evidence>
<dbReference type="InterPro" id="IPR012867">
    <property type="entry name" value="DUF1648"/>
</dbReference>
<evidence type="ECO:0000313" key="3">
    <source>
        <dbReference type="EMBL" id="CAA9324494.1"/>
    </source>
</evidence>
<feature type="domain" description="DUF1648" evidence="2">
    <location>
        <begin position="30"/>
        <end position="75"/>
    </location>
</feature>
<gene>
    <name evidence="3" type="ORF">AVDCRST_MAG84-1549</name>
</gene>
<name>A0A6J4L6X9_9CYAN</name>
<keyword evidence="1" id="KW-1133">Transmembrane helix</keyword>
<sequence length="170" mass="18655">MTGNAPNQRPVISLGLSPVLVAVELLAAIAILLAVLLIVQFWAVLPDRIPIHFGVRGLADAWGDKVTIWIMPAVAAIIFAVLTAVSRYPHTFNYPVPITSENARRQYLLGRGLLVWLKAEICWLLAFVVRQQILVALGNAQRFSMELLLGLVVLMLGTVGVYLLKAYSAR</sequence>
<feature type="transmembrane region" description="Helical" evidence="1">
    <location>
        <begin position="108"/>
        <end position="127"/>
    </location>
</feature>
<organism evidence="3">
    <name type="scientific">uncultured Microcoleus sp</name>
    <dbReference type="NCBI Taxonomy" id="259945"/>
    <lineage>
        <taxon>Bacteria</taxon>
        <taxon>Bacillati</taxon>
        <taxon>Cyanobacteriota</taxon>
        <taxon>Cyanophyceae</taxon>
        <taxon>Oscillatoriophycideae</taxon>
        <taxon>Oscillatoriales</taxon>
        <taxon>Microcoleaceae</taxon>
        <taxon>Microcoleus</taxon>
        <taxon>environmental samples</taxon>
    </lineage>
</organism>
<feature type="transmembrane region" description="Helical" evidence="1">
    <location>
        <begin position="20"/>
        <end position="45"/>
    </location>
</feature>
<keyword evidence="1" id="KW-0812">Transmembrane</keyword>
<reference evidence="3" key="1">
    <citation type="submission" date="2020-02" db="EMBL/GenBank/DDBJ databases">
        <authorList>
            <person name="Meier V. D."/>
        </authorList>
    </citation>
    <scope>NUCLEOTIDE SEQUENCE</scope>
    <source>
        <strain evidence="3">AVDCRST_MAG84</strain>
    </source>
</reference>